<reference evidence="1" key="1">
    <citation type="journal article" date="2023" name="G3 (Bethesda)">
        <title>A reference genome for the long-term kleptoplast-retaining sea slug Elysia crispata morphotype clarki.</title>
        <authorList>
            <person name="Eastman K.E."/>
            <person name="Pendleton A.L."/>
            <person name="Shaikh M.A."/>
            <person name="Suttiyut T."/>
            <person name="Ogas R."/>
            <person name="Tomko P."/>
            <person name="Gavelis G."/>
            <person name="Widhalm J.R."/>
            <person name="Wisecaver J.H."/>
        </authorList>
    </citation>
    <scope>NUCLEOTIDE SEQUENCE</scope>
    <source>
        <strain evidence="1">ECLA1</strain>
    </source>
</reference>
<evidence type="ECO:0000313" key="1">
    <source>
        <dbReference type="EMBL" id="KAK3795590.1"/>
    </source>
</evidence>
<evidence type="ECO:0000313" key="2">
    <source>
        <dbReference type="Proteomes" id="UP001283361"/>
    </source>
</evidence>
<dbReference type="AlphaFoldDB" id="A0AAE1AX07"/>
<sequence>MLEMLIQLSLSNSTSKPGIEDTVDKGMLEMLIQLTCLSSITSQHEDTVDKNVGDVNSADLSNSITSQHEDNADKVFEIKTS</sequence>
<proteinExistence type="predicted"/>
<dbReference type="Proteomes" id="UP001283361">
    <property type="component" value="Unassembled WGS sequence"/>
</dbReference>
<accession>A0AAE1AX07</accession>
<protein>
    <submittedName>
        <fullName evidence="1">Uncharacterized protein</fullName>
    </submittedName>
</protein>
<organism evidence="1 2">
    <name type="scientific">Elysia crispata</name>
    <name type="common">lettuce slug</name>
    <dbReference type="NCBI Taxonomy" id="231223"/>
    <lineage>
        <taxon>Eukaryota</taxon>
        <taxon>Metazoa</taxon>
        <taxon>Spiralia</taxon>
        <taxon>Lophotrochozoa</taxon>
        <taxon>Mollusca</taxon>
        <taxon>Gastropoda</taxon>
        <taxon>Heterobranchia</taxon>
        <taxon>Euthyneura</taxon>
        <taxon>Panpulmonata</taxon>
        <taxon>Sacoglossa</taxon>
        <taxon>Placobranchoidea</taxon>
        <taxon>Plakobranchidae</taxon>
        <taxon>Elysia</taxon>
    </lineage>
</organism>
<dbReference type="EMBL" id="JAWDGP010001028">
    <property type="protein sequence ID" value="KAK3795590.1"/>
    <property type="molecule type" value="Genomic_DNA"/>
</dbReference>
<gene>
    <name evidence="1" type="ORF">RRG08_010544</name>
</gene>
<keyword evidence="2" id="KW-1185">Reference proteome</keyword>
<name>A0AAE1AX07_9GAST</name>
<comment type="caution">
    <text evidence="1">The sequence shown here is derived from an EMBL/GenBank/DDBJ whole genome shotgun (WGS) entry which is preliminary data.</text>
</comment>